<evidence type="ECO:0000313" key="1">
    <source>
        <dbReference type="EMBL" id="SFS18340.1"/>
    </source>
</evidence>
<name>A0A1I6MRI1_9BACT</name>
<dbReference type="AlphaFoldDB" id="A0A1I6MRI1"/>
<dbReference type="Proteomes" id="UP000199024">
    <property type="component" value="Unassembled WGS sequence"/>
</dbReference>
<accession>A0A1I6MRI1</accession>
<sequence length="85" mass="8307">MIPGIGPEWKGSIAEDVGGGLAKFAIFKGMTAAGKNWAGTAIGVMGGEIANGIHVVAEEVLAPVSAAAMAGQLTVHAGCAIGANF</sequence>
<evidence type="ECO:0000313" key="2">
    <source>
        <dbReference type="Proteomes" id="UP000199024"/>
    </source>
</evidence>
<proteinExistence type="predicted"/>
<keyword evidence="2" id="KW-1185">Reference proteome</keyword>
<reference evidence="1 2" key="1">
    <citation type="submission" date="2016-10" db="EMBL/GenBank/DDBJ databases">
        <authorList>
            <person name="de Groot N.N."/>
        </authorList>
    </citation>
    <scope>NUCLEOTIDE SEQUENCE [LARGE SCALE GENOMIC DNA]</scope>
    <source>
        <strain evidence="1 2">DSM 21001</strain>
    </source>
</reference>
<gene>
    <name evidence="1" type="ORF">SAMN05421771_3433</name>
</gene>
<organism evidence="1 2">
    <name type="scientific">Granulicella pectinivorans</name>
    <dbReference type="NCBI Taxonomy" id="474950"/>
    <lineage>
        <taxon>Bacteria</taxon>
        <taxon>Pseudomonadati</taxon>
        <taxon>Acidobacteriota</taxon>
        <taxon>Terriglobia</taxon>
        <taxon>Terriglobales</taxon>
        <taxon>Acidobacteriaceae</taxon>
        <taxon>Granulicella</taxon>
    </lineage>
</organism>
<dbReference type="EMBL" id="FOZL01000001">
    <property type="protein sequence ID" value="SFS18340.1"/>
    <property type="molecule type" value="Genomic_DNA"/>
</dbReference>
<protein>
    <submittedName>
        <fullName evidence="1">Uncharacterized protein</fullName>
    </submittedName>
</protein>